<geneLocation type="plasmid" evidence="1 2">
    <name>OSB_p1</name>
</geneLocation>
<evidence type="ECO:0000313" key="2">
    <source>
        <dbReference type="Proteomes" id="UP000067444"/>
    </source>
</evidence>
<dbReference type="OrthoDB" id="4736604at2"/>
<sequence length="263" mass="29620">MSSDLNILLIGHSHAGCIARAYRQSEIDGSDLDFEMSQARLNYKTFQPNFEMTNGVRNVHPDLVKRLRHLPKARDADVILTSMMGNEYNQLALMSHPEPYDFEMPDSDFGVLEGVQKLPYEIIRATMASLADENALMLVRQLASTTDLPILVLPPPPPIADPDHIRKFPGAFGKRLKKYEVAPISFRIKMWTLYCHVLRQAAADIENVRFIELPARVFKDGALAPQYWSEDPTHGNEVYGAALLEEISGLAKHVVDQHRKVSA</sequence>
<name>A0A0K0YA84_9RHOB</name>
<evidence type="ECO:0000313" key="1">
    <source>
        <dbReference type="EMBL" id="AKS47844.1"/>
    </source>
</evidence>
<keyword evidence="2" id="KW-1185">Reference proteome</keyword>
<proteinExistence type="predicted"/>
<reference evidence="1 2" key="1">
    <citation type="journal article" date="2015" name="Genome Announc.">
        <title>Closed Genome Sequence of Octadecabacter temperatus SB1, the First Mesophilic Species of the Genus Octadecabacter.</title>
        <authorList>
            <person name="Voget S."/>
            <person name="Billerbeck S."/>
            <person name="Simon M."/>
            <person name="Daniel R."/>
        </authorList>
    </citation>
    <scope>NUCLEOTIDE SEQUENCE [LARGE SCALE GENOMIC DNA]</scope>
    <source>
        <strain evidence="1 2">SB1</strain>
        <plasmid evidence="1">OSB_p1</plasmid>
    </source>
</reference>
<dbReference type="EMBL" id="CP012161">
    <property type="protein sequence ID" value="AKS47844.1"/>
    <property type="molecule type" value="Genomic_DNA"/>
</dbReference>
<keyword evidence="1" id="KW-0614">Plasmid</keyword>
<accession>A0A0K0YA84</accession>
<dbReference type="KEGG" id="otm:OSB_33310"/>
<protein>
    <submittedName>
        <fullName evidence="1">Uncharacterized protein</fullName>
    </submittedName>
</protein>
<gene>
    <name evidence="1" type="ORF">OSB_33310</name>
</gene>
<dbReference type="AlphaFoldDB" id="A0A0K0YA84"/>
<organism evidence="1 2">
    <name type="scientific">Octadecabacter temperatus</name>
    <dbReference type="NCBI Taxonomy" id="1458307"/>
    <lineage>
        <taxon>Bacteria</taxon>
        <taxon>Pseudomonadati</taxon>
        <taxon>Pseudomonadota</taxon>
        <taxon>Alphaproteobacteria</taxon>
        <taxon>Rhodobacterales</taxon>
        <taxon>Roseobacteraceae</taxon>
        <taxon>Octadecabacter</taxon>
    </lineage>
</organism>
<dbReference type="Proteomes" id="UP000067444">
    <property type="component" value="Plasmid OSB_p1"/>
</dbReference>
<dbReference type="RefSeq" id="WP_143831391.1">
    <property type="nucleotide sequence ID" value="NZ_CP012161.1"/>
</dbReference>